<dbReference type="InterPro" id="IPR020846">
    <property type="entry name" value="MFS_dom"/>
</dbReference>
<evidence type="ECO:0000256" key="16">
    <source>
        <dbReference type="SAM" id="MobiDB-lite"/>
    </source>
</evidence>
<dbReference type="InterPro" id="IPR014718">
    <property type="entry name" value="GH-type_carb-bd"/>
</dbReference>
<evidence type="ECO:0000256" key="10">
    <source>
        <dbReference type="ARBA" id="ARBA00022989"/>
    </source>
</evidence>
<evidence type="ECO:0000313" key="20">
    <source>
        <dbReference type="Proteomes" id="UP000033540"/>
    </source>
</evidence>
<evidence type="ECO:0000256" key="3">
    <source>
        <dbReference type="ARBA" id="ARBA00004651"/>
    </source>
</evidence>
<dbReference type="GO" id="GO:0071555">
    <property type="term" value="P:cell wall organization"/>
    <property type="evidence" value="ECO:0007669"/>
    <property type="project" value="UniProtKB-KW"/>
</dbReference>
<keyword evidence="14" id="KW-0961">Cell wall biogenesis/degradation</keyword>
<dbReference type="Pfam" id="PF14686">
    <property type="entry name" value="fn3_3"/>
    <property type="match status" value="1"/>
</dbReference>
<keyword evidence="15" id="KW-0624">Polysaccharide degradation</keyword>
<dbReference type="InterPro" id="IPR011701">
    <property type="entry name" value="MFS"/>
</dbReference>
<feature type="transmembrane region" description="Helical" evidence="17">
    <location>
        <begin position="478"/>
        <end position="500"/>
    </location>
</feature>
<evidence type="ECO:0000256" key="4">
    <source>
        <dbReference type="ARBA" id="ARBA00008335"/>
    </source>
</evidence>
<dbReference type="CDD" id="cd10320">
    <property type="entry name" value="RGL4_N"/>
    <property type="match status" value="1"/>
</dbReference>
<dbReference type="GO" id="GO:0000272">
    <property type="term" value="P:polysaccharide catabolic process"/>
    <property type="evidence" value="ECO:0007669"/>
    <property type="project" value="UniProtKB-KW"/>
</dbReference>
<feature type="transmembrane region" description="Helical" evidence="17">
    <location>
        <begin position="130"/>
        <end position="149"/>
    </location>
</feature>
<dbReference type="Gene3D" id="1.20.1250.20">
    <property type="entry name" value="MFS general substrate transporter like domains"/>
    <property type="match status" value="1"/>
</dbReference>
<dbReference type="GO" id="GO:0102210">
    <property type="term" value="F:rhamnogalacturonan endolyase activity"/>
    <property type="evidence" value="ECO:0007669"/>
    <property type="project" value="UniProtKB-EC"/>
</dbReference>
<keyword evidence="8 17" id="KW-0812">Transmembrane</keyword>
<name>A0A0F0IA02_ASPPU</name>
<evidence type="ECO:0000256" key="2">
    <source>
        <dbReference type="ARBA" id="ARBA00004613"/>
    </source>
</evidence>
<dbReference type="SUPFAM" id="SSF49452">
    <property type="entry name" value="Starch-binding domain-like"/>
    <property type="match status" value="1"/>
</dbReference>
<protein>
    <recommendedName>
        <fullName evidence="6">rhamnogalacturonan endolyase</fullName>
        <ecNumber evidence="6">4.2.2.23</ecNumber>
    </recommendedName>
</protein>
<comment type="caution">
    <text evidence="19">The sequence shown here is derived from an EMBL/GenBank/DDBJ whole genome shotgun (WGS) entry which is preliminary data.</text>
</comment>
<feature type="transmembrane region" description="Helical" evidence="17">
    <location>
        <begin position="290"/>
        <end position="308"/>
    </location>
</feature>
<evidence type="ECO:0000256" key="5">
    <source>
        <dbReference type="ARBA" id="ARBA00010418"/>
    </source>
</evidence>
<dbReference type="GO" id="GO:0005886">
    <property type="term" value="C:plasma membrane"/>
    <property type="evidence" value="ECO:0007669"/>
    <property type="project" value="UniProtKB-SubCell"/>
</dbReference>
<feature type="domain" description="Major facilitator superfamily (MFS) profile" evidence="18">
    <location>
        <begin position="132"/>
        <end position="564"/>
    </location>
</feature>
<evidence type="ECO:0000256" key="15">
    <source>
        <dbReference type="ARBA" id="ARBA00023326"/>
    </source>
</evidence>
<reference evidence="19 20" key="1">
    <citation type="submission" date="2015-02" db="EMBL/GenBank/DDBJ databases">
        <title>Draft genome sequence of Aspergillus parasiticus SU-1.</title>
        <authorList>
            <person name="Yu J."/>
            <person name="Fedorova N."/>
            <person name="Yin Y."/>
            <person name="Losada L."/>
            <person name="Zafar N."/>
            <person name="Taujale R."/>
            <person name="Ehrlich K.C."/>
            <person name="Bhatnagar D."/>
            <person name="Cleveland T.E."/>
            <person name="Bennett J.W."/>
            <person name="Nierman W.C."/>
        </authorList>
    </citation>
    <scope>NUCLEOTIDE SEQUENCE [LARGE SCALE GENOMIC DNA]</scope>
    <source>
        <strain evidence="20">ATCC 56775 / NRRL 5862 / SRRC 143 / SU-1</strain>
    </source>
</reference>
<evidence type="ECO:0000256" key="11">
    <source>
        <dbReference type="ARBA" id="ARBA00023136"/>
    </source>
</evidence>
<dbReference type="CDD" id="cd17323">
    <property type="entry name" value="MFS_Tpo1_MDR_like"/>
    <property type="match status" value="1"/>
</dbReference>
<comment type="catalytic activity">
    <reaction evidence="1">
        <text>Endotype eliminative cleavage of L-alpha-rhamnopyranosyl-(1-&gt;4)-alpha-D-galactopyranosyluronic acid bonds of rhamnogalacturonan I domains in ramified hairy regions of pectin leaving L-rhamnopyranose at the reducing end and 4-deoxy-4,5-unsaturated D-galactopyranosyluronic acid at the non-reducing end.</text>
        <dbReference type="EC" id="4.2.2.23"/>
    </reaction>
</comment>
<dbReference type="Gene3D" id="2.60.120.260">
    <property type="entry name" value="Galactose-binding domain-like"/>
    <property type="match status" value="1"/>
</dbReference>
<feature type="transmembrane region" description="Helical" evidence="17">
    <location>
        <begin position="506"/>
        <end position="526"/>
    </location>
</feature>
<keyword evidence="12 19" id="KW-0456">Lyase</keyword>
<dbReference type="GO" id="GO:0022857">
    <property type="term" value="F:transmembrane transporter activity"/>
    <property type="evidence" value="ECO:0007669"/>
    <property type="project" value="InterPro"/>
</dbReference>
<dbReference type="SUPFAM" id="SSF49785">
    <property type="entry name" value="Galactose-binding domain-like"/>
    <property type="match status" value="1"/>
</dbReference>
<evidence type="ECO:0000256" key="17">
    <source>
        <dbReference type="SAM" id="Phobius"/>
    </source>
</evidence>
<sequence length="1134" mass="124529">MQSILQYRRFGNLAEEQLATDPEKGIGLRNRNFRNIKDFSANGNGSKASVAGDEVSVVSSQDTLPNPDRPRETQEADKPPTNPSADPLNRSVTTEGGEDDTSDVSRAIIVGFEPENDPMNPRDWSFGKRLMVTIVVSFMGVIVGWSSSIDSGIIPQYAEEFGVSEVVASLPTGLFLVGFGTGAVMSGPFSETVGRNPIYIITLIVFMLLLVGAGLAQNLAGQLVSRTLAGIFAATPLACAGGTIADVWTPEEQVFAFPIYAIISFSGPVLGPVVGGWIGQSNLSWRWAEWVTLIGAGVILVIVIFFQPETYSPVLLKWKATHLRRVTGDDRYRAEIELRQTSLPARLLLAMYRPAIMLIQEPTVFLFSLYLTVAYIIIFTFFTGYEFIYEGIYGLTQGETALCFLGLATGLLLCIPLIPLNAKLRSRDITRTKETDPVGKATPESRLYWAMIGAPALPISIFWMAWTARPDIPFWSPLAASVFTGFGMLCIFITCYQYLIDTYGTYAASALSSLTLMRYLVSGAMIEVSIPFYKNMGVPYTLTILGCISAVLVPIPYFFYSSMMLFPTLALAAAFAGGTVALPTGDDAPFLKVVSSTEAIVGNSIWNATVGASVVKPIYYQGKEIVGDAKGQYYSYVDQTESFNFSNATIVDSDDDFIDVQFTTPEGEQHWVIYRNQHGAYQYFINKDLPSPLGEWRSVSRLDNATFTNGHTTYKQGALPELSEIVSGEKVQDETWELSDGSYITKYDWSDFINSAKAWGVYGDEIGCWYIHPSKEYINGDHLKQELMLHRESSSGDTVLLNMIHGLHFLTGEEHEFAEGRVWGPWLWYLNNGSVEDANAKYDEEVQSWPYSFPNADIEAGHHQRASSVIGVITLSDGRAASGASVMLGDNESSQLPTEQGANYYYRTTADSDGNFSFENVRAATYALYAWAGNNSDIGDVSTNLTANGIEISESTSAIDLGEYNWDIQNRTQIWQIGTLDRLACGFNNGCSGYHHGLSDESPADLEYTINSSETSDWSYAQTAEGTWQVKFELSDDPASDAVAILSTSLAGYSSGVNIEITAQGGNVTVGELSDLTNDASVYRSSTFCGVHRYEEFEVPAGTLVKGSNTIEFTVTKTSQWHGFMWDSILLEWS</sequence>
<evidence type="ECO:0000259" key="18">
    <source>
        <dbReference type="PROSITE" id="PS50850"/>
    </source>
</evidence>
<feature type="transmembrane region" description="Helical" evidence="17">
    <location>
        <begin position="447"/>
        <end position="466"/>
    </location>
</feature>
<feature type="region of interest" description="Disordered" evidence="16">
    <location>
        <begin position="37"/>
        <end position="103"/>
    </location>
</feature>
<comment type="similarity">
    <text evidence="5">Belongs to the polysaccharide lyase 4 family.</text>
</comment>
<dbReference type="InterPro" id="IPR036259">
    <property type="entry name" value="MFS_trans_sf"/>
</dbReference>
<dbReference type="GO" id="GO:0005576">
    <property type="term" value="C:extracellular region"/>
    <property type="evidence" value="ECO:0007669"/>
    <property type="project" value="UniProtKB-SubCell"/>
</dbReference>
<feature type="transmembrane region" description="Helical" evidence="17">
    <location>
        <begin position="400"/>
        <end position="418"/>
    </location>
</feature>
<dbReference type="Proteomes" id="UP000033540">
    <property type="component" value="Unassembled WGS sequence"/>
</dbReference>
<evidence type="ECO:0000313" key="19">
    <source>
        <dbReference type="EMBL" id="KJK63941.1"/>
    </source>
</evidence>
<feature type="transmembrane region" description="Helical" evidence="17">
    <location>
        <begin position="198"/>
        <end position="216"/>
    </location>
</feature>
<dbReference type="InterPro" id="IPR029413">
    <property type="entry name" value="RG-lyase_II"/>
</dbReference>
<dbReference type="PROSITE" id="PS50850">
    <property type="entry name" value="MFS"/>
    <property type="match status" value="1"/>
</dbReference>
<evidence type="ECO:0000256" key="6">
    <source>
        <dbReference type="ARBA" id="ARBA00012437"/>
    </source>
</evidence>
<organism evidence="19 20">
    <name type="scientific">Aspergillus parasiticus (strain ATCC 56775 / NRRL 5862 / SRRC 143 / SU-1)</name>
    <dbReference type="NCBI Taxonomy" id="1403190"/>
    <lineage>
        <taxon>Eukaryota</taxon>
        <taxon>Fungi</taxon>
        <taxon>Dikarya</taxon>
        <taxon>Ascomycota</taxon>
        <taxon>Pezizomycotina</taxon>
        <taxon>Eurotiomycetes</taxon>
        <taxon>Eurotiomycetidae</taxon>
        <taxon>Eurotiales</taxon>
        <taxon>Aspergillaceae</taxon>
        <taxon>Aspergillus</taxon>
        <taxon>Aspergillus subgen. Circumdati</taxon>
    </lineage>
</organism>
<dbReference type="CDD" id="cd10316">
    <property type="entry name" value="RGL4_M"/>
    <property type="match status" value="1"/>
</dbReference>
<keyword evidence="13" id="KW-0119">Carbohydrate metabolism</keyword>
<comment type="subcellular location">
    <subcellularLocation>
        <location evidence="3">Cell membrane</location>
        <topology evidence="3">Multi-pass membrane protein</topology>
    </subcellularLocation>
    <subcellularLocation>
        <location evidence="2">Secreted</location>
    </subcellularLocation>
</comment>
<comment type="similarity">
    <text evidence="4">Belongs to the major facilitator superfamily.</text>
</comment>
<evidence type="ECO:0000256" key="7">
    <source>
        <dbReference type="ARBA" id="ARBA00022525"/>
    </source>
</evidence>
<feature type="compositionally biased region" description="Basic and acidic residues" evidence="16">
    <location>
        <begin position="68"/>
        <end position="78"/>
    </location>
</feature>
<dbReference type="GO" id="GO:0030246">
    <property type="term" value="F:carbohydrate binding"/>
    <property type="evidence" value="ECO:0007669"/>
    <property type="project" value="InterPro"/>
</dbReference>
<dbReference type="EMBL" id="JZEE01000534">
    <property type="protein sequence ID" value="KJK63941.1"/>
    <property type="molecule type" value="Genomic_DNA"/>
</dbReference>
<keyword evidence="10 17" id="KW-1133">Transmembrane helix</keyword>
<dbReference type="InterPro" id="IPR008979">
    <property type="entry name" value="Galactose-bd-like_sf"/>
</dbReference>
<dbReference type="STRING" id="1403190.A0A0F0IA02"/>
<evidence type="ECO:0000256" key="8">
    <source>
        <dbReference type="ARBA" id="ARBA00022692"/>
    </source>
</evidence>
<feature type="transmembrane region" description="Helical" evidence="17">
    <location>
        <begin position="538"/>
        <end position="559"/>
    </location>
</feature>
<evidence type="ECO:0000256" key="14">
    <source>
        <dbReference type="ARBA" id="ARBA00023316"/>
    </source>
</evidence>
<dbReference type="Pfam" id="PF07690">
    <property type="entry name" value="MFS_1"/>
    <property type="match status" value="1"/>
</dbReference>
<evidence type="ECO:0000256" key="13">
    <source>
        <dbReference type="ARBA" id="ARBA00023277"/>
    </source>
</evidence>
<dbReference type="InterPro" id="IPR011013">
    <property type="entry name" value="Gal_mutarotase_sf_dom"/>
</dbReference>
<keyword evidence="7" id="KW-0964">Secreted</keyword>
<evidence type="ECO:0000256" key="1">
    <source>
        <dbReference type="ARBA" id="ARBA00001324"/>
    </source>
</evidence>
<proteinExistence type="inferred from homology"/>
<keyword evidence="11 17" id="KW-0472">Membrane</keyword>
<feature type="transmembrane region" description="Helical" evidence="17">
    <location>
        <begin position="254"/>
        <end position="278"/>
    </location>
</feature>
<feature type="transmembrane region" description="Helical" evidence="17">
    <location>
        <begin position="228"/>
        <end position="248"/>
    </location>
</feature>
<dbReference type="EC" id="4.2.2.23" evidence="6"/>
<dbReference type="Gene3D" id="2.70.98.10">
    <property type="match status" value="1"/>
</dbReference>
<accession>A0A0F0IA02</accession>
<evidence type="ECO:0000256" key="12">
    <source>
        <dbReference type="ARBA" id="ARBA00023239"/>
    </source>
</evidence>
<dbReference type="PANTHER" id="PTHR23502">
    <property type="entry name" value="MAJOR FACILITATOR SUPERFAMILY"/>
    <property type="match status" value="1"/>
</dbReference>
<gene>
    <name evidence="19" type="ORF">P875_00064560</name>
</gene>
<dbReference type="SUPFAM" id="SSF103473">
    <property type="entry name" value="MFS general substrate transporter"/>
    <property type="match status" value="1"/>
</dbReference>
<feature type="transmembrane region" description="Helical" evidence="17">
    <location>
        <begin position="364"/>
        <end position="388"/>
    </location>
</feature>
<dbReference type="SUPFAM" id="SSF74650">
    <property type="entry name" value="Galactose mutarotase-like"/>
    <property type="match status" value="1"/>
</dbReference>
<dbReference type="OrthoDB" id="1179585at2759"/>
<dbReference type="PANTHER" id="PTHR23502:SF47">
    <property type="entry name" value="MAJOR FACILITATOR SUPERFAMILY (MFS) PROFILE DOMAIN-CONTAINING PROTEIN-RELATED"/>
    <property type="match status" value="1"/>
</dbReference>
<dbReference type="InterPro" id="IPR029411">
    <property type="entry name" value="RG-lyase_III"/>
</dbReference>
<dbReference type="Pfam" id="PF14683">
    <property type="entry name" value="CBM-like"/>
    <property type="match status" value="1"/>
</dbReference>
<dbReference type="AlphaFoldDB" id="A0A0F0IA02"/>
<dbReference type="FunFam" id="1.20.1250.20:FF:000082">
    <property type="entry name" value="MFS multidrug transporter, putative"/>
    <property type="match status" value="1"/>
</dbReference>
<dbReference type="InterPro" id="IPR013784">
    <property type="entry name" value="Carb-bd-like_fold"/>
</dbReference>
<evidence type="ECO:0000256" key="9">
    <source>
        <dbReference type="ARBA" id="ARBA00022729"/>
    </source>
</evidence>
<dbReference type="Gene3D" id="2.60.40.1120">
    <property type="entry name" value="Carboxypeptidase-like, regulatory domain"/>
    <property type="match status" value="1"/>
</dbReference>
<keyword evidence="9" id="KW-0732">Signal</keyword>